<proteinExistence type="predicted"/>
<sequence length="681" mass="75186">MAIIKSGMQTAYNWNGNELNDLFYMSNGIDRMLVYDLVTVTNMGIRPPPSAATDEGTNLAGSLTVGGVYKCRFEYYNINKKRSSGFSPASANITCQSNGGIRVDIPTHTGIDAQVTHIRAYLTADGANIYRYDGIKAYTGTAIEYDFTIAESARITVMGELNSAGTANIDVHGVPFTCPYLMPHDNRMWLFGTRIYSTGTVTMAADPTVEGSSTVWTDGMQGMYFQIDGEARIYTIESVTDSDTLELTETFAGTTGAGKSYYIYGEDSILYYSYITTTGVVCPESLPQDVVQHWIPVSKDDGFRGTGLKKVGRNAYVSKENALYLLSGDRPANYRVTRIPLSDGAYHRTMSEDESGNLIYGSRSGVYVSNGNETFSLTKESIQNIFTGEGNPPWYINKARLEYMHGVYDILNKRYLLWVASSSSSKEDKCLVYDFNKIDGQPIGWYWWNIEATCSAIVRDADSKPWVYWGDENGFVYYLNPDATNDAAGMSGAETRRGTATAGASTTLTDSGATFNTTGDGLKACKIKILSGTGIGQERIISSNTGTIITVTASWDTNPDNTSVYAIGYIDAYRKTGWIDFGVLLDKFIRRIKMVFKPQSSTYSAYLKHYADFISTQIGNTQYFNMAEIKGYHSANFAANRAKHHQIEFGICDTDRVIEVRELELEGGVFGTPEETKEAES</sequence>
<reference evidence="1" key="1">
    <citation type="journal article" date="2015" name="Nature">
        <title>Complex archaea that bridge the gap between prokaryotes and eukaryotes.</title>
        <authorList>
            <person name="Spang A."/>
            <person name="Saw J.H."/>
            <person name="Jorgensen S.L."/>
            <person name="Zaremba-Niedzwiedzka K."/>
            <person name="Martijn J."/>
            <person name="Lind A.E."/>
            <person name="van Eijk R."/>
            <person name="Schleper C."/>
            <person name="Guy L."/>
            <person name="Ettema T.J."/>
        </authorList>
    </citation>
    <scope>NUCLEOTIDE SEQUENCE</scope>
</reference>
<dbReference type="EMBL" id="LAZR01000341">
    <property type="protein sequence ID" value="KKN73619.1"/>
    <property type="molecule type" value="Genomic_DNA"/>
</dbReference>
<protein>
    <submittedName>
        <fullName evidence="1">Uncharacterized protein</fullName>
    </submittedName>
</protein>
<name>A0A0F9T339_9ZZZZ</name>
<dbReference type="AlphaFoldDB" id="A0A0F9T339"/>
<gene>
    <name evidence="1" type="ORF">LCGC14_0399350</name>
</gene>
<organism evidence="1">
    <name type="scientific">marine sediment metagenome</name>
    <dbReference type="NCBI Taxonomy" id="412755"/>
    <lineage>
        <taxon>unclassified sequences</taxon>
        <taxon>metagenomes</taxon>
        <taxon>ecological metagenomes</taxon>
    </lineage>
</organism>
<evidence type="ECO:0000313" key="1">
    <source>
        <dbReference type="EMBL" id="KKN73619.1"/>
    </source>
</evidence>
<comment type="caution">
    <text evidence="1">The sequence shown here is derived from an EMBL/GenBank/DDBJ whole genome shotgun (WGS) entry which is preliminary data.</text>
</comment>
<accession>A0A0F9T339</accession>